<dbReference type="AlphaFoldDB" id="A0A5M9J9X3"/>
<accession>A0A5M9J9X3</accession>
<evidence type="ECO:0000259" key="1">
    <source>
        <dbReference type="Pfam" id="PF00561"/>
    </source>
</evidence>
<evidence type="ECO:0000313" key="3">
    <source>
        <dbReference type="Proteomes" id="UP000322873"/>
    </source>
</evidence>
<dbReference type="PANTHER" id="PTHR43194">
    <property type="entry name" value="HYDROLASE ALPHA/BETA FOLD FAMILY"/>
    <property type="match status" value="1"/>
</dbReference>
<sequence>MAAHPWTHLNSQLSSCLPVFNDLISRDAPLHAFLNTPAILHPIVFAISTVGSKHAVVFSIENGRCHASANGSDEAVFLLLASPEHWAQFFHPISVSPFQSYWGMLGMDPKHKGVQIEGDQQIFNQHAHIWRRVLEVLHEAYCGPMVIDEQPEEYEDHIIGRYVHITVPTWGRCKVFYEQSGFGDQDIVLLHTAGSDSRQYHGVMNHAAMREKCNMIAFDLPGHGRSFPPQNHCPGNYTNTEDSYVGAITSIVKNLKLKKPIICGSSMAGQVCLAVATRADEVGAGGAIPLQGPSIQ</sequence>
<dbReference type="PANTHER" id="PTHR43194:SF2">
    <property type="entry name" value="PEROXISOMAL MEMBRANE PROTEIN LPX1"/>
    <property type="match status" value="1"/>
</dbReference>
<dbReference type="SUPFAM" id="SSF53474">
    <property type="entry name" value="alpha/beta-Hydrolases"/>
    <property type="match status" value="1"/>
</dbReference>
<dbReference type="Gene3D" id="3.40.50.1820">
    <property type="entry name" value="alpha/beta hydrolase"/>
    <property type="match status" value="1"/>
</dbReference>
<evidence type="ECO:0000313" key="2">
    <source>
        <dbReference type="EMBL" id="KAA8566194.1"/>
    </source>
</evidence>
<dbReference type="InterPro" id="IPR029058">
    <property type="entry name" value="AB_hydrolase_fold"/>
</dbReference>
<name>A0A5M9J9X3_MONFR</name>
<organism evidence="2 3">
    <name type="scientific">Monilinia fructicola</name>
    <name type="common">Brown rot fungus</name>
    <name type="synonym">Ciboria fructicola</name>
    <dbReference type="NCBI Taxonomy" id="38448"/>
    <lineage>
        <taxon>Eukaryota</taxon>
        <taxon>Fungi</taxon>
        <taxon>Dikarya</taxon>
        <taxon>Ascomycota</taxon>
        <taxon>Pezizomycotina</taxon>
        <taxon>Leotiomycetes</taxon>
        <taxon>Helotiales</taxon>
        <taxon>Sclerotiniaceae</taxon>
        <taxon>Monilinia</taxon>
    </lineage>
</organism>
<dbReference type="EMBL" id="VICG01000012">
    <property type="protein sequence ID" value="KAA8566194.1"/>
    <property type="molecule type" value="Genomic_DNA"/>
</dbReference>
<proteinExistence type="predicted"/>
<keyword evidence="3" id="KW-1185">Reference proteome</keyword>
<dbReference type="VEuPathDB" id="FungiDB:MFRU_019g01580"/>
<feature type="domain" description="AB hydrolase-1" evidence="1">
    <location>
        <begin position="187"/>
        <end position="280"/>
    </location>
</feature>
<reference evidence="2 3" key="1">
    <citation type="submission" date="2019-06" db="EMBL/GenBank/DDBJ databases">
        <title>Genome Sequence of the Brown Rot Fungal Pathogen Monilinia fructicola.</title>
        <authorList>
            <person name="De Miccolis Angelini R.M."/>
            <person name="Landi L."/>
            <person name="Abate D."/>
            <person name="Pollastro S."/>
            <person name="Romanazzi G."/>
            <person name="Faretra F."/>
        </authorList>
    </citation>
    <scope>NUCLEOTIDE SEQUENCE [LARGE SCALE GENOMIC DNA]</scope>
    <source>
        <strain evidence="2 3">Mfrc123</strain>
    </source>
</reference>
<gene>
    <name evidence="2" type="ORF">EYC84_008795</name>
</gene>
<comment type="caution">
    <text evidence="2">The sequence shown here is derived from an EMBL/GenBank/DDBJ whole genome shotgun (WGS) entry which is preliminary data.</text>
</comment>
<dbReference type="InterPro" id="IPR000073">
    <property type="entry name" value="AB_hydrolase_1"/>
</dbReference>
<protein>
    <recommendedName>
        <fullName evidence="1">AB hydrolase-1 domain-containing protein</fullName>
    </recommendedName>
</protein>
<dbReference type="Proteomes" id="UP000322873">
    <property type="component" value="Unassembled WGS sequence"/>
</dbReference>
<dbReference type="InterPro" id="IPR050228">
    <property type="entry name" value="Carboxylesterase_BioH"/>
</dbReference>
<dbReference type="Pfam" id="PF00561">
    <property type="entry name" value="Abhydrolase_1"/>
    <property type="match status" value="1"/>
</dbReference>